<dbReference type="EMBL" id="KK198755">
    <property type="protein sequence ID" value="KCW83015.1"/>
    <property type="molecule type" value="Genomic_DNA"/>
</dbReference>
<dbReference type="GO" id="GO:0031982">
    <property type="term" value="C:vesicle"/>
    <property type="evidence" value="ECO:0000318"/>
    <property type="project" value="GO_Central"/>
</dbReference>
<dbReference type="InParanoid" id="A0A059CYJ9"/>
<name>A0A059CYJ9_EUCGR</name>
<dbReference type="Gramene" id="KCW83015">
    <property type="protein sequence ID" value="KCW83015"/>
    <property type="gene ID" value="EUGRSUZ_C04397"/>
</dbReference>
<dbReference type="GO" id="GO:0080155">
    <property type="term" value="P:regulation of double fertilization forming a zygote and endosperm"/>
    <property type="evidence" value="ECO:0000318"/>
    <property type="project" value="GO_Central"/>
</dbReference>
<feature type="signal peptide" evidence="1">
    <location>
        <begin position="1"/>
        <end position="24"/>
    </location>
</feature>
<organism evidence="2">
    <name type="scientific">Eucalyptus grandis</name>
    <name type="common">Flooded gum</name>
    <dbReference type="NCBI Taxonomy" id="71139"/>
    <lineage>
        <taxon>Eukaryota</taxon>
        <taxon>Viridiplantae</taxon>
        <taxon>Streptophyta</taxon>
        <taxon>Embryophyta</taxon>
        <taxon>Tracheophyta</taxon>
        <taxon>Spermatophyta</taxon>
        <taxon>Magnoliopsida</taxon>
        <taxon>eudicotyledons</taxon>
        <taxon>Gunneridae</taxon>
        <taxon>Pentapetalae</taxon>
        <taxon>rosids</taxon>
        <taxon>malvids</taxon>
        <taxon>Myrtales</taxon>
        <taxon>Myrtaceae</taxon>
        <taxon>Myrtoideae</taxon>
        <taxon>Eucalypteae</taxon>
        <taxon>Eucalyptus</taxon>
    </lineage>
</organism>
<reference evidence="2" key="1">
    <citation type="submission" date="2013-07" db="EMBL/GenBank/DDBJ databases">
        <title>The genome of Eucalyptus grandis.</title>
        <authorList>
            <person name="Schmutz J."/>
            <person name="Hayes R."/>
            <person name="Myburg A."/>
            <person name="Tuskan G."/>
            <person name="Grattapaglia D."/>
            <person name="Rokhsar D.S."/>
        </authorList>
    </citation>
    <scope>NUCLEOTIDE SEQUENCE</scope>
    <source>
        <tissue evidence="2">Leaf extractions</tissue>
    </source>
</reference>
<accession>A0A059CYJ9</accession>
<dbReference type="GO" id="GO:0009567">
    <property type="term" value="P:double fertilization forming a zygote and endosperm"/>
    <property type="evidence" value="ECO:0000318"/>
    <property type="project" value="GO_Central"/>
</dbReference>
<protein>
    <submittedName>
        <fullName evidence="2">Uncharacterized protein</fullName>
    </submittedName>
</protein>
<feature type="chain" id="PRO_5001570324" evidence="1">
    <location>
        <begin position="25"/>
        <end position="110"/>
    </location>
</feature>
<keyword evidence="1" id="KW-0732">Signal</keyword>
<evidence type="ECO:0000313" key="2">
    <source>
        <dbReference type="EMBL" id="KCW83015.1"/>
    </source>
</evidence>
<proteinExistence type="predicted"/>
<dbReference type="AlphaFoldDB" id="A0A059CYJ9"/>
<dbReference type="GO" id="GO:0005576">
    <property type="term" value="C:extracellular region"/>
    <property type="evidence" value="ECO:0000318"/>
    <property type="project" value="GO_Central"/>
</dbReference>
<evidence type="ECO:0000256" key="1">
    <source>
        <dbReference type="SAM" id="SignalP"/>
    </source>
</evidence>
<dbReference type="GO" id="GO:2000008">
    <property type="term" value="P:regulation of protein localization to cell surface"/>
    <property type="evidence" value="ECO:0000318"/>
    <property type="project" value="GO_Central"/>
</dbReference>
<sequence length="110" mass="11065">MASRTIAMLLVAAFVVSFAPPATARQPQNLRRCLSSIRSVIGCPVEIARALFNPQGSVIGPSCCAVIDGCILLVFPSVGAQSIIKSICAQGGAPSPAPGVALAGGLAHLP</sequence>
<gene>
    <name evidence="2" type="ORF">EUGRSUZ_C04397</name>
</gene>